<dbReference type="EMBL" id="JAGYPN010000002">
    <property type="protein sequence ID" value="MBS4223546.1"/>
    <property type="molecule type" value="Genomic_DNA"/>
</dbReference>
<feature type="transmembrane region" description="Helical" evidence="1">
    <location>
        <begin position="119"/>
        <end position="138"/>
    </location>
</feature>
<feature type="transmembrane region" description="Helical" evidence="1">
    <location>
        <begin position="150"/>
        <end position="171"/>
    </location>
</feature>
<comment type="caution">
    <text evidence="2">The sequence shown here is derived from an EMBL/GenBank/DDBJ whole genome shotgun (WGS) entry which is preliminary data.</text>
</comment>
<organism evidence="2 3">
    <name type="scientific">Lederbergia citrea</name>
    <dbReference type="NCBI Taxonomy" id="2833581"/>
    <lineage>
        <taxon>Bacteria</taxon>
        <taxon>Bacillati</taxon>
        <taxon>Bacillota</taxon>
        <taxon>Bacilli</taxon>
        <taxon>Bacillales</taxon>
        <taxon>Bacillaceae</taxon>
        <taxon>Lederbergia</taxon>
    </lineage>
</organism>
<dbReference type="Proteomes" id="UP000676456">
    <property type="component" value="Unassembled WGS sequence"/>
</dbReference>
<keyword evidence="1" id="KW-1133">Transmembrane helix</keyword>
<sequence>MYFTKKISDDPQSIHIALKGLSHTNKIVLVSIFSGFAAIFQAAGGFMPGIGYFISPLATAPIIFCSILSKRLGFLSYLITNFMLLISQPSELIVFPFTTGLLGLGIGIAFLMYKKRLAVMASGFAALTLGILAVLYGFKFPLLGPAASTSINGLIIISICLFSAFYSWIWVEISVACFKRIRAVTAS</sequence>
<keyword evidence="3" id="KW-1185">Reference proteome</keyword>
<dbReference type="RefSeq" id="WP_213098546.1">
    <property type="nucleotide sequence ID" value="NZ_JAGYPN010000002.1"/>
</dbReference>
<feature type="transmembrane region" description="Helical" evidence="1">
    <location>
        <begin position="27"/>
        <end position="54"/>
    </location>
</feature>
<keyword evidence="1" id="KW-0472">Membrane</keyword>
<accession>A0A942Z622</accession>
<evidence type="ECO:0000313" key="2">
    <source>
        <dbReference type="EMBL" id="MBS4223546.1"/>
    </source>
</evidence>
<evidence type="ECO:0000256" key="1">
    <source>
        <dbReference type="SAM" id="Phobius"/>
    </source>
</evidence>
<evidence type="ECO:0000313" key="3">
    <source>
        <dbReference type="Proteomes" id="UP000676456"/>
    </source>
</evidence>
<dbReference type="AlphaFoldDB" id="A0A942Z622"/>
<name>A0A942Z622_9BACI</name>
<keyword evidence="1" id="KW-0812">Transmembrane</keyword>
<proteinExistence type="predicted"/>
<feature type="transmembrane region" description="Helical" evidence="1">
    <location>
        <begin position="92"/>
        <end position="113"/>
    </location>
</feature>
<protein>
    <submittedName>
        <fullName evidence="2">Uncharacterized protein</fullName>
    </submittedName>
</protein>
<gene>
    <name evidence="2" type="ORF">KHA91_12390</name>
</gene>
<reference evidence="2 3" key="1">
    <citation type="submission" date="2021-05" db="EMBL/GenBank/DDBJ databases">
        <title>Novel Bacillus species.</title>
        <authorList>
            <person name="Liu G."/>
        </authorList>
    </citation>
    <scope>NUCLEOTIDE SEQUENCE [LARGE SCALE GENOMIC DNA]</scope>
    <source>
        <strain evidence="2 3">FJAT-49682</strain>
    </source>
</reference>